<protein>
    <submittedName>
        <fullName evidence="2">Uncharacterized protein</fullName>
    </submittedName>
</protein>
<accession>A0A1B6NSP5</accession>
<sequence length="21" mass="2317">MIHADLPTNPETLLHRSGRTG</sequence>
<evidence type="ECO:0000313" key="2">
    <source>
        <dbReference type="EMBL" id="KTF06358.1"/>
    </source>
</evidence>
<proteinExistence type="predicted"/>
<dbReference type="EMBL" id="AYSL01001203">
    <property type="protein sequence ID" value="KTF06358.1"/>
    <property type="molecule type" value="Genomic_DNA"/>
</dbReference>
<feature type="non-terminal residue" evidence="2">
    <location>
        <position position="21"/>
    </location>
</feature>
<feature type="region of interest" description="Disordered" evidence="1">
    <location>
        <begin position="1"/>
        <end position="21"/>
    </location>
</feature>
<dbReference type="Gene3D" id="3.40.50.300">
    <property type="entry name" value="P-loop containing nucleotide triphosphate hydrolases"/>
    <property type="match status" value="1"/>
</dbReference>
<organism evidence="2">
    <name type="scientific">marine sediment metagenome</name>
    <dbReference type="NCBI Taxonomy" id="412755"/>
    <lineage>
        <taxon>unclassified sequences</taxon>
        <taxon>metagenomes</taxon>
        <taxon>ecological metagenomes</taxon>
    </lineage>
</organism>
<name>A0A1B6NSP5_9ZZZZ</name>
<comment type="caution">
    <text evidence="2">The sequence shown here is derived from an EMBL/GenBank/DDBJ whole genome shotgun (WGS) entry which is preliminary data.</text>
</comment>
<gene>
    <name evidence="2" type="ORF">MGSAQ_002147</name>
</gene>
<evidence type="ECO:0000256" key="1">
    <source>
        <dbReference type="SAM" id="MobiDB-lite"/>
    </source>
</evidence>
<dbReference type="AlphaFoldDB" id="A0A1B6NSP5"/>
<reference evidence="2" key="1">
    <citation type="submission" date="2013-11" db="EMBL/GenBank/DDBJ databases">
        <title>Microbial diversity, functional groups and degradation webs in Northern and Southern Mediterranean and Red Sea marine crude oil polluted sites.</title>
        <authorList>
            <person name="Daffonchio D."/>
            <person name="Mapelli F."/>
            <person name="Ferrer M."/>
            <person name="Richter M."/>
            <person name="Cherif A."/>
            <person name="Malkawi H.I."/>
            <person name="Yakimov M.M."/>
            <person name="Abdel-Fattah Y.R."/>
            <person name="Blaghen M."/>
            <person name="Golyshin P.N."/>
            <person name="Kalogerakis N."/>
            <person name="Boon N."/>
            <person name="Magagnini M."/>
            <person name="Fava F."/>
        </authorList>
    </citation>
    <scope>NUCLEOTIDE SEQUENCE</scope>
</reference>
<dbReference type="InterPro" id="IPR027417">
    <property type="entry name" value="P-loop_NTPase"/>
</dbReference>